<evidence type="ECO:0000256" key="6">
    <source>
        <dbReference type="SAM" id="SignalP"/>
    </source>
</evidence>
<keyword evidence="3 6" id="KW-0732">Signal</keyword>
<accession>A0A2K8Z6I3</accession>
<dbReference type="InterPro" id="IPR033985">
    <property type="entry name" value="SusD-like_N"/>
</dbReference>
<name>A0A2K8Z6I3_9BACT</name>
<evidence type="ECO:0000256" key="2">
    <source>
        <dbReference type="ARBA" id="ARBA00006275"/>
    </source>
</evidence>
<dbReference type="OrthoDB" id="630434at2"/>
<dbReference type="RefSeq" id="WP_100992050.1">
    <property type="nucleotide sequence ID" value="NZ_CP025096.1"/>
</dbReference>
<evidence type="ECO:0000313" key="9">
    <source>
        <dbReference type="EMBL" id="AUD05497.1"/>
    </source>
</evidence>
<keyword evidence="4" id="KW-0472">Membrane</keyword>
<dbReference type="KEGG" id="spir:CWM47_28810"/>
<evidence type="ECO:0000256" key="3">
    <source>
        <dbReference type="ARBA" id="ARBA00022729"/>
    </source>
</evidence>
<dbReference type="InterPro" id="IPR012944">
    <property type="entry name" value="SusD_RagB_dom"/>
</dbReference>
<dbReference type="Gene3D" id="1.25.40.390">
    <property type="match status" value="1"/>
</dbReference>
<proteinExistence type="inferred from homology"/>
<evidence type="ECO:0000259" key="8">
    <source>
        <dbReference type="Pfam" id="PF14322"/>
    </source>
</evidence>
<dbReference type="Pfam" id="PF07980">
    <property type="entry name" value="SusD_RagB"/>
    <property type="match status" value="1"/>
</dbReference>
<evidence type="ECO:0000256" key="1">
    <source>
        <dbReference type="ARBA" id="ARBA00004442"/>
    </source>
</evidence>
<dbReference type="GO" id="GO:0009279">
    <property type="term" value="C:cell outer membrane"/>
    <property type="evidence" value="ECO:0007669"/>
    <property type="project" value="UniProtKB-SubCell"/>
</dbReference>
<reference evidence="9 10" key="1">
    <citation type="submission" date="2017-11" db="EMBL/GenBank/DDBJ databases">
        <title>Taxonomic description and genome sequences of Spirosoma HA7 sp. nov., isolated from pollen microhabitat of Corylus avellana.</title>
        <authorList>
            <person name="Ambika Manirajan B."/>
            <person name="Suarez C."/>
            <person name="Ratering S."/>
            <person name="Geissler-Plaum R."/>
            <person name="Cardinale M."/>
            <person name="Sylvia S."/>
        </authorList>
    </citation>
    <scope>NUCLEOTIDE SEQUENCE [LARGE SCALE GENOMIC DNA]</scope>
    <source>
        <strain evidence="9 10">HA7</strain>
    </source>
</reference>
<keyword evidence="5" id="KW-0998">Cell outer membrane</keyword>
<dbReference type="PROSITE" id="PS51257">
    <property type="entry name" value="PROKAR_LIPOPROTEIN"/>
    <property type="match status" value="1"/>
</dbReference>
<dbReference type="AlphaFoldDB" id="A0A2K8Z6I3"/>
<dbReference type="InterPro" id="IPR011990">
    <property type="entry name" value="TPR-like_helical_dom_sf"/>
</dbReference>
<feature type="domain" description="RagB/SusD" evidence="7">
    <location>
        <begin position="343"/>
        <end position="423"/>
    </location>
</feature>
<dbReference type="EMBL" id="CP025096">
    <property type="protein sequence ID" value="AUD05497.1"/>
    <property type="molecule type" value="Genomic_DNA"/>
</dbReference>
<gene>
    <name evidence="9" type="ORF">CWM47_28810</name>
</gene>
<evidence type="ECO:0000313" key="10">
    <source>
        <dbReference type="Proteomes" id="UP000232883"/>
    </source>
</evidence>
<evidence type="ECO:0000256" key="4">
    <source>
        <dbReference type="ARBA" id="ARBA00023136"/>
    </source>
</evidence>
<feature type="signal peptide" evidence="6">
    <location>
        <begin position="1"/>
        <end position="21"/>
    </location>
</feature>
<evidence type="ECO:0000256" key="5">
    <source>
        <dbReference type="ARBA" id="ARBA00023237"/>
    </source>
</evidence>
<evidence type="ECO:0000259" key="7">
    <source>
        <dbReference type="Pfam" id="PF07980"/>
    </source>
</evidence>
<keyword evidence="10" id="KW-1185">Reference proteome</keyword>
<dbReference type="Proteomes" id="UP000232883">
    <property type="component" value="Chromosome"/>
</dbReference>
<feature type="domain" description="SusD-like N-terminal" evidence="8">
    <location>
        <begin position="82"/>
        <end position="234"/>
    </location>
</feature>
<protein>
    <submittedName>
        <fullName evidence="9">RagB/SusD family nutrient uptake outer membrane protein</fullName>
    </submittedName>
</protein>
<organism evidence="9 10">
    <name type="scientific">Spirosoma pollinicola</name>
    <dbReference type="NCBI Taxonomy" id="2057025"/>
    <lineage>
        <taxon>Bacteria</taxon>
        <taxon>Pseudomonadati</taxon>
        <taxon>Bacteroidota</taxon>
        <taxon>Cytophagia</taxon>
        <taxon>Cytophagales</taxon>
        <taxon>Cytophagaceae</taxon>
        <taxon>Spirosoma</taxon>
    </lineage>
</organism>
<comment type="similarity">
    <text evidence="2">Belongs to the SusD family.</text>
</comment>
<sequence length="456" mass="49315">MKTNKSIILASAMTVSLWLTACNNQLDIKPVNSVATSQALTTSDDLKALLVGAYDGLSSVNLYGGDIIRDSELLGTVPATGDVLWTGTFVAPQQIYTKNILVNNGQADVTWTDAYRTINICNTVLANLSLVSTADQPRIEGEAKFIRASLYFELVRFFAKDYSDGDPNANPGVPLVTTPTAVLDANSNIPRSTVAAVYTQVLTDLTDAEAKLPASNSFFATKGAAGAQLSRVYLQKADYPNAANAANRVITSKAYQLVPIESVFDTREFVNGANTAETIFAVQITDQDGINDLNTFYGSTDTGGRGDIEITETFLNQFAANDQRATLFYDDGGPIRTIKFVNQYGNIQVLRLAEMYLTRAEANFRAGTSVGDSPLNDINLIRARAGATALTATQVTLANILKERRLELAFEGTYIHDLKRTKTNVGTLAYNSPKLILPIPLREITTNSALIQNAGY</sequence>
<dbReference type="SUPFAM" id="SSF48452">
    <property type="entry name" value="TPR-like"/>
    <property type="match status" value="1"/>
</dbReference>
<dbReference type="Pfam" id="PF14322">
    <property type="entry name" value="SusD-like_3"/>
    <property type="match status" value="1"/>
</dbReference>
<dbReference type="CDD" id="cd08977">
    <property type="entry name" value="SusD"/>
    <property type="match status" value="1"/>
</dbReference>
<comment type="subcellular location">
    <subcellularLocation>
        <location evidence="1">Cell outer membrane</location>
    </subcellularLocation>
</comment>
<feature type="chain" id="PRO_5014979063" evidence="6">
    <location>
        <begin position="22"/>
        <end position="456"/>
    </location>
</feature>